<dbReference type="Pfam" id="PF00560">
    <property type="entry name" value="LRR_1"/>
    <property type="match status" value="1"/>
</dbReference>
<evidence type="ECO:0000256" key="2">
    <source>
        <dbReference type="ARBA" id="ARBA00022614"/>
    </source>
</evidence>
<keyword evidence="3 10" id="KW-0812">Transmembrane</keyword>
<accession>A0AAF1B8J1</accession>
<dbReference type="InterPro" id="IPR001611">
    <property type="entry name" value="Leu-rich_rpt"/>
</dbReference>
<keyword evidence="7 10" id="KW-1133">Transmembrane helix</keyword>
<evidence type="ECO:0000259" key="11">
    <source>
        <dbReference type="PROSITE" id="PS50011"/>
    </source>
</evidence>
<dbReference type="GO" id="GO:0004672">
    <property type="term" value="F:protein kinase activity"/>
    <property type="evidence" value="ECO:0007669"/>
    <property type="project" value="InterPro"/>
</dbReference>
<dbReference type="SUPFAM" id="SSF52058">
    <property type="entry name" value="L domain-like"/>
    <property type="match status" value="1"/>
</dbReference>
<feature type="region of interest" description="Disordered" evidence="9">
    <location>
        <begin position="1"/>
        <end position="29"/>
    </location>
</feature>
<dbReference type="PANTHER" id="PTHR48007">
    <property type="entry name" value="LEUCINE-RICH REPEAT RECEPTOR-LIKE PROTEIN KINASE PXC1"/>
    <property type="match status" value="1"/>
</dbReference>
<feature type="transmembrane region" description="Helical" evidence="10">
    <location>
        <begin position="305"/>
        <end position="326"/>
    </location>
</feature>
<dbReference type="InterPro" id="IPR000719">
    <property type="entry name" value="Prot_kinase_dom"/>
</dbReference>
<feature type="region of interest" description="Disordered" evidence="9">
    <location>
        <begin position="268"/>
        <end position="298"/>
    </location>
</feature>
<protein>
    <recommendedName>
        <fullName evidence="11">Protein kinase domain-containing protein</fullName>
    </recommendedName>
</protein>
<sequence>MGAHVAPLVRAPTLQDTRTSTNGSLSRRGRKFTRRRYTLSSYGILNAEPLKLLFLVLFLWSGVVLGGPDMNTASLIRFKSSLANADEALSDWLPDTAPCPGNQEPSWFGVICSQEGVVWGIQLEKLNLSGEIDVDALTALPLLRTLSFMNNQFDGPLPAFKKIGPLKTLYLSNNNFAGPIADDAFEGMDSLKKLHLANNQFTGNIPTSISSPRLLEAKFENNQFEGRIPEFPPGLKVLDLSNNKLEGPIPKSINSMDPAAFKGNKKLCGPPLDTPCPTDAPAPSPDKSPIADGNPGNSSTSAGRIIIIVIICLLALAAVIVLYIIYHRRNNLHSTQLGRTMSNSGESAPAMEIAPPAAARVKKADQQQQHGKLAFIKEDRQRFELQDLLRASAEVLGSGSFGSSYKAVLMDGQAVVVKRFKQMSNVGREEFHEHMRRLGRLNHPNLLPLVAYYYRKEEKLLVFDFVYNGSLAGHLHKKHTKERVAKGMSHLYEELPSLIVPHGHLKSTNVLLDKSFQPLLMDYTLLPVVNASQAHQLLTAYRSPEYAQQGHNTKKSDVWCLGVLILEILTGQFPANYILSKGDFTNWINTITSALPVLEVRSVMSSGVQVFDQDMGSTDNAKGEMVKLLKIGLSCCESEVDKRPDMNEAVSQILSVKERDL</sequence>
<dbReference type="Pfam" id="PF08263">
    <property type="entry name" value="LRRNT_2"/>
    <property type="match status" value="1"/>
</dbReference>
<reference evidence="12" key="2">
    <citation type="submission" date="2022-03" db="EMBL/GenBank/DDBJ databases">
        <title>Draft title - Genomic analysis of global carrot germplasm unveils the trajectory of domestication and the origin of high carotenoid orange carrot.</title>
        <authorList>
            <person name="Iorizzo M."/>
            <person name="Ellison S."/>
            <person name="Senalik D."/>
            <person name="Macko-Podgorni A."/>
            <person name="Grzebelus D."/>
            <person name="Bostan H."/>
            <person name="Rolling W."/>
            <person name="Curaba J."/>
            <person name="Simon P."/>
        </authorList>
    </citation>
    <scope>NUCLEOTIDE SEQUENCE</scope>
    <source>
        <tissue evidence="12">Leaf</tissue>
    </source>
</reference>
<dbReference type="InterPro" id="IPR001245">
    <property type="entry name" value="Ser-Thr/Tyr_kinase_cat_dom"/>
</dbReference>
<feature type="domain" description="Protein kinase" evidence="11">
    <location>
        <begin position="390"/>
        <end position="655"/>
    </location>
</feature>
<dbReference type="Gene3D" id="3.30.200.20">
    <property type="entry name" value="Phosphorylase Kinase, domain 1"/>
    <property type="match status" value="1"/>
</dbReference>
<name>A0AAF1B8J1_DAUCS</name>
<dbReference type="SUPFAM" id="SSF56112">
    <property type="entry name" value="Protein kinase-like (PK-like)"/>
    <property type="match status" value="1"/>
</dbReference>
<evidence type="ECO:0000256" key="10">
    <source>
        <dbReference type="SAM" id="Phobius"/>
    </source>
</evidence>
<dbReference type="EMBL" id="CP093349">
    <property type="protein sequence ID" value="WOH07837.1"/>
    <property type="molecule type" value="Genomic_DNA"/>
</dbReference>
<dbReference type="InterPro" id="IPR046959">
    <property type="entry name" value="PRK1-6/SRF4-like"/>
</dbReference>
<organism evidence="12 13">
    <name type="scientific">Daucus carota subsp. sativus</name>
    <name type="common">Carrot</name>
    <dbReference type="NCBI Taxonomy" id="79200"/>
    <lineage>
        <taxon>Eukaryota</taxon>
        <taxon>Viridiplantae</taxon>
        <taxon>Streptophyta</taxon>
        <taxon>Embryophyta</taxon>
        <taxon>Tracheophyta</taxon>
        <taxon>Spermatophyta</taxon>
        <taxon>Magnoliopsida</taxon>
        <taxon>eudicotyledons</taxon>
        <taxon>Gunneridae</taxon>
        <taxon>Pentapetalae</taxon>
        <taxon>asterids</taxon>
        <taxon>campanulids</taxon>
        <taxon>Apiales</taxon>
        <taxon>Apiaceae</taxon>
        <taxon>Apioideae</taxon>
        <taxon>Scandiceae</taxon>
        <taxon>Daucinae</taxon>
        <taxon>Daucus</taxon>
        <taxon>Daucus sect. Daucus</taxon>
    </lineage>
</organism>
<dbReference type="Gene3D" id="1.10.510.10">
    <property type="entry name" value="Transferase(Phosphotransferase) domain 1"/>
    <property type="match status" value="1"/>
</dbReference>
<dbReference type="InterPro" id="IPR013210">
    <property type="entry name" value="LRR_N_plant-typ"/>
</dbReference>
<dbReference type="Proteomes" id="UP000077755">
    <property type="component" value="Chromosome 7"/>
</dbReference>
<keyword evidence="2" id="KW-0433">Leucine-rich repeat</keyword>
<reference evidence="12" key="1">
    <citation type="journal article" date="2016" name="Nat. Genet.">
        <title>A high-quality carrot genome assembly provides new insights into carotenoid accumulation and asterid genome evolution.</title>
        <authorList>
            <person name="Iorizzo M."/>
            <person name="Ellison S."/>
            <person name="Senalik D."/>
            <person name="Zeng P."/>
            <person name="Satapoomin P."/>
            <person name="Huang J."/>
            <person name="Bowman M."/>
            <person name="Iovene M."/>
            <person name="Sanseverino W."/>
            <person name="Cavagnaro P."/>
            <person name="Yildiz M."/>
            <person name="Macko-Podgorni A."/>
            <person name="Moranska E."/>
            <person name="Grzebelus E."/>
            <person name="Grzebelus D."/>
            <person name="Ashrafi H."/>
            <person name="Zheng Z."/>
            <person name="Cheng S."/>
            <person name="Spooner D."/>
            <person name="Van Deynze A."/>
            <person name="Simon P."/>
        </authorList>
    </citation>
    <scope>NUCLEOTIDE SEQUENCE</scope>
    <source>
        <tissue evidence="12">Leaf</tissue>
    </source>
</reference>
<evidence type="ECO:0000313" key="13">
    <source>
        <dbReference type="Proteomes" id="UP000077755"/>
    </source>
</evidence>
<feature type="compositionally biased region" description="Polar residues" evidence="9">
    <location>
        <begin position="14"/>
        <end position="25"/>
    </location>
</feature>
<keyword evidence="5" id="KW-0547">Nucleotide-binding</keyword>
<dbReference type="Pfam" id="PF07714">
    <property type="entry name" value="PK_Tyr_Ser-Thr"/>
    <property type="match status" value="1"/>
</dbReference>
<evidence type="ECO:0000256" key="5">
    <source>
        <dbReference type="ARBA" id="ARBA00022741"/>
    </source>
</evidence>
<gene>
    <name evidence="12" type="ORF">DCAR_0727271</name>
</gene>
<evidence type="ECO:0000256" key="4">
    <source>
        <dbReference type="ARBA" id="ARBA00022737"/>
    </source>
</evidence>
<dbReference type="AlphaFoldDB" id="A0AAF1B8J1"/>
<evidence type="ECO:0000256" key="7">
    <source>
        <dbReference type="ARBA" id="ARBA00022989"/>
    </source>
</evidence>
<keyword evidence="8 10" id="KW-0472">Membrane</keyword>
<evidence type="ECO:0000256" key="8">
    <source>
        <dbReference type="ARBA" id="ARBA00023136"/>
    </source>
</evidence>
<evidence type="ECO:0000256" key="3">
    <source>
        <dbReference type="ARBA" id="ARBA00022692"/>
    </source>
</evidence>
<keyword evidence="13" id="KW-1185">Reference proteome</keyword>
<dbReference type="InterPro" id="IPR032675">
    <property type="entry name" value="LRR_dom_sf"/>
</dbReference>
<evidence type="ECO:0000256" key="6">
    <source>
        <dbReference type="ARBA" id="ARBA00022840"/>
    </source>
</evidence>
<evidence type="ECO:0000256" key="9">
    <source>
        <dbReference type="SAM" id="MobiDB-lite"/>
    </source>
</evidence>
<keyword evidence="4" id="KW-0677">Repeat</keyword>
<keyword evidence="6" id="KW-0067">ATP-binding</keyword>
<dbReference type="FunFam" id="3.30.200.20:FF:000307">
    <property type="entry name" value="pollen receptor-like kinase 1"/>
    <property type="match status" value="1"/>
</dbReference>
<comment type="subcellular location">
    <subcellularLocation>
        <location evidence="1">Membrane</location>
    </subcellularLocation>
</comment>
<evidence type="ECO:0000313" key="12">
    <source>
        <dbReference type="EMBL" id="WOH07837.1"/>
    </source>
</evidence>
<dbReference type="GO" id="GO:0016020">
    <property type="term" value="C:membrane"/>
    <property type="evidence" value="ECO:0007669"/>
    <property type="project" value="UniProtKB-SubCell"/>
</dbReference>
<dbReference type="InterPro" id="IPR011009">
    <property type="entry name" value="Kinase-like_dom_sf"/>
</dbReference>
<dbReference type="GO" id="GO:0005524">
    <property type="term" value="F:ATP binding"/>
    <property type="evidence" value="ECO:0007669"/>
    <property type="project" value="UniProtKB-KW"/>
</dbReference>
<feature type="compositionally biased region" description="Pro residues" evidence="9">
    <location>
        <begin position="272"/>
        <end position="286"/>
    </location>
</feature>
<dbReference type="PROSITE" id="PS50011">
    <property type="entry name" value="PROTEIN_KINASE_DOM"/>
    <property type="match status" value="1"/>
</dbReference>
<dbReference type="Pfam" id="PF13855">
    <property type="entry name" value="LRR_8"/>
    <property type="match status" value="1"/>
</dbReference>
<evidence type="ECO:0000256" key="1">
    <source>
        <dbReference type="ARBA" id="ARBA00004370"/>
    </source>
</evidence>
<dbReference type="Gene3D" id="3.80.10.10">
    <property type="entry name" value="Ribonuclease Inhibitor"/>
    <property type="match status" value="2"/>
</dbReference>
<proteinExistence type="predicted"/>
<dbReference type="PANTHER" id="PTHR48007:SF64">
    <property type="entry name" value="POLLEN RECEPTOR-LIKE KINASE 1"/>
    <property type="match status" value="1"/>
</dbReference>